<reference evidence="8" key="1">
    <citation type="journal article" date="2017" name="Appl. Environ. Microbiol.">
        <title>Molecular characterization of an Endozoicomonas-like organism causing infection in king scallop Pecten maximus L.</title>
        <authorList>
            <person name="Cano I."/>
            <person name="van Aerle R."/>
            <person name="Ross S."/>
            <person name="Verner-Jeffreys D.W."/>
            <person name="Paley R.K."/>
            <person name="Rimmer G."/>
            <person name="Ryder D."/>
            <person name="Hooper P."/>
            <person name="Stone D."/>
            <person name="Feist S.W."/>
        </authorList>
    </citation>
    <scope>NUCLEOTIDE SEQUENCE</scope>
</reference>
<feature type="domain" description="Dihydroorotate dehydrogenase catalytic" evidence="7">
    <location>
        <begin position="71"/>
        <end position="271"/>
    </location>
</feature>
<name>A0A2H9TAF1_9ZZZZ</name>
<evidence type="ECO:0000256" key="5">
    <source>
        <dbReference type="ARBA" id="ARBA00022975"/>
    </source>
</evidence>
<evidence type="ECO:0000256" key="3">
    <source>
        <dbReference type="ARBA" id="ARBA00022630"/>
    </source>
</evidence>
<dbReference type="EMBL" id="NSIT01000026">
    <property type="protein sequence ID" value="PJE80220.1"/>
    <property type="molecule type" value="Genomic_DNA"/>
</dbReference>
<comment type="pathway">
    <text evidence="2">Pyrimidine metabolism; UMP biosynthesis via de novo pathway.</text>
</comment>
<dbReference type="GO" id="GO:0005737">
    <property type="term" value="C:cytoplasm"/>
    <property type="evidence" value="ECO:0007669"/>
    <property type="project" value="InterPro"/>
</dbReference>
<evidence type="ECO:0000256" key="6">
    <source>
        <dbReference type="ARBA" id="ARBA00023002"/>
    </source>
</evidence>
<dbReference type="SUPFAM" id="SSF51395">
    <property type="entry name" value="FMN-linked oxidoreductases"/>
    <property type="match status" value="1"/>
</dbReference>
<dbReference type="GO" id="GO:0006207">
    <property type="term" value="P:'de novo' pyrimidine nucleobase biosynthetic process"/>
    <property type="evidence" value="ECO:0007669"/>
    <property type="project" value="TreeGrafter"/>
</dbReference>
<dbReference type="EC" id="1.3.1.14" evidence="8"/>
<dbReference type="InterPro" id="IPR050074">
    <property type="entry name" value="DHO_dehydrogenase"/>
</dbReference>
<dbReference type="GO" id="GO:0004589">
    <property type="term" value="F:dihydroorotate dehydrogenase (NAD+) activity"/>
    <property type="evidence" value="ECO:0007669"/>
    <property type="project" value="UniProtKB-EC"/>
</dbReference>
<sequence>MRTVDLTTCYMGLSLSNPLVAAAGPLSFTVKSVERLKQAGIGAIVLHSLFEEQLSQVSLPPSSPVFSTTTDAYMETIHTLKQTVDIPVIASLNGCTAGNWIDFSKELETAGADAVELHVCYLPVSSEISGQTVEQRYLSMAKRIHQQVSVPVSMKIDPFFSAFSHMAKQLNDVGINGLTLFNRLLQPDFDIDALDIELKWPISRPGDTGIPLHWISVLCDQFEGALAATGGAHGHEDVIKYLLAGADVVMLGSALIENGVGYLETLLLGIRRWMMRHDFESVTDMRGMMSRQSLNHNEQTERINYIRMLDGLDK</sequence>
<gene>
    <name evidence="8" type="primary">pyrD_1</name>
    <name evidence="8" type="ORF">CI610_00792</name>
</gene>
<dbReference type="PANTHER" id="PTHR48109:SF3">
    <property type="entry name" value="SLL0744 PROTEIN"/>
    <property type="match status" value="1"/>
</dbReference>
<organism evidence="8">
    <name type="scientific">invertebrate metagenome</name>
    <dbReference type="NCBI Taxonomy" id="1711999"/>
    <lineage>
        <taxon>unclassified sequences</taxon>
        <taxon>metagenomes</taxon>
        <taxon>organismal metagenomes</taxon>
    </lineage>
</organism>
<accession>A0A2H9TAF1</accession>
<dbReference type="GO" id="GO:0044205">
    <property type="term" value="P:'de novo' UMP biosynthetic process"/>
    <property type="evidence" value="ECO:0007669"/>
    <property type="project" value="UniProtKB-UniPathway"/>
</dbReference>
<keyword evidence="3" id="KW-0285">Flavoprotein</keyword>
<evidence type="ECO:0000313" key="8">
    <source>
        <dbReference type="EMBL" id="PJE80220.1"/>
    </source>
</evidence>
<comment type="cofactor">
    <cofactor evidence="1">
        <name>FMN</name>
        <dbReference type="ChEBI" id="CHEBI:58210"/>
    </cofactor>
</comment>
<dbReference type="InterPro" id="IPR005720">
    <property type="entry name" value="Dihydroorotate_DH_cat"/>
</dbReference>
<dbReference type="UniPathway" id="UPA00070"/>
<dbReference type="PIRSF" id="PIRSF000164">
    <property type="entry name" value="DHO_oxidase"/>
    <property type="match status" value="1"/>
</dbReference>
<dbReference type="Gene3D" id="3.20.20.70">
    <property type="entry name" value="Aldolase class I"/>
    <property type="match status" value="1"/>
</dbReference>
<evidence type="ECO:0000256" key="1">
    <source>
        <dbReference type="ARBA" id="ARBA00001917"/>
    </source>
</evidence>
<dbReference type="Pfam" id="PF01180">
    <property type="entry name" value="DHO_dh"/>
    <property type="match status" value="1"/>
</dbReference>
<proteinExistence type="predicted"/>
<evidence type="ECO:0000256" key="2">
    <source>
        <dbReference type="ARBA" id="ARBA00004725"/>
    </source>
</evidence>
<dbReference type="InterPro" id="IPR013785">
    <property type="entry name" value="Aldolase_TIM"/>
</dbReference>
<evidence type="ECO:0000256" key="4">
    <source>
        <dbReference type="ARBA" id="ARBA00022643"/>
    </source>
</evidence>
<dbReference type="PANTHER" id="PTHR48109">
    <property type="entry name" value="DIHYDROOROTATE DEHYDROGENASE (QUINONE), MITOCHONDRIAL-RELATED"/>
    <property type="match status" value="1"/>
</dbReference>
<keyword evidence="6 8" id="KW-0560">Oxidoreductase</keyword>
<dbReference type="AlphaFoldDB" id="A0A2H9TAF1"/>
<comment type="caution">
    <text evidence="8">The sequence shown here is derived from an EMBL/GenBank/DDBJ whole genome shotgun (WGS) entry which is preliminary data.</text>
</comment>
<protein>
    <submittedName>
        <fullName evidence="8">Dihydroorotate dehydrogenase B (NAD(+)), catalytic subunit</fullName>
        <ecNumber evidence="8">1.3.1.14</ecNumber>
    </submittedName>
</protein>
<dbReference type="InterPro" id="IPR012135">
    <property type="entry name" value="Dihydroorotate_DH_1_2"/>
</dbReference>
<keyword evidence="4" id="KW-0288">FMN</keyword>
<evidence type="ECO:0000259" key="7">
    <source>
        <dbReference type="Pfam" id="PF01180"/>
    </source>
</evidence>
<keyword evidence="5" id="KW-0665">Pyrimidine biosynthesis</keyword>